<dbReference type="GO" id="GO:0032259">
    <property type="term" value="P:methylation"/>
    <property type="evidence" value="ECO:0007669"/>
    <property type="project" value="UniProtKB-KW"/>
</dbReference>
<organism evidence="2 3">
    <name type="scientific">Aquimarina brevivitae</name>
    <dbReference type="NCBI Taxonomy" id="323412"/>
    <lineage>
        <taxon>Bacteria</taxon>
        <taxon>Pseudomonadati</taxon>
        <taxon>Bacteroidota</taxon>
        <taxon>Flavobacteriia</taxon>
        <taxon>Flavobacteriales</taxon>
        <taxon>Flavobacteriaceae</taxon>
        <taxon>Aquimarina</taxon>
    </lineage>
</organism>
<sequence>MNPDIFGAAIQDYYADQYSEDIVVQAADFDDDSIPIPYLFRSYEEMPPLEQKALSLCRGTVLDVGCGAGSHALYLQNECKLQVTAIDSSAGAIGVCQQRGVQQAEVSTLYDWKKSGFDTIILLMNGSGIIGRLQEIDRFFTHLKSLLQPNGQVLIDSSDLAYLFMEEDGGFWVDAAAGYYGEMQYRLQYKNQVSDWFDWLYLDYNTLQNAANHHGFVCELAYEGDHYDYLAQLTWVDS</sequence>
<keyword evidence="3" id="KW-1185">Reference proteome</keyword>
<dbReference type="Proteomes" id="UP000292262">
    <property type="component" value="Unassembled WGS sequence"/>
</dbReference>
<evidence type="ECO:0000313" key="3">
    <source>
        <dbReference type="Proteomes" id="UP000292262"/>
    </source>
</evidence>
<dbReference type="Pfam" id="PF13649">
    <property type="entry name" value="Methyltransf_25"/>
    <property type="match status" value="1"/>
</dbReference>
<reference evidence="2 3" key="1">
    <citation type="submission" date="2019-02" db="EMBL/GenBank/DDBJ databases">
        <title>Genomic Encyclopedia of Type Strains, Phase IV (KMG-IV): sequencing the most valuable type-strain genomes for metagenomic binning, comparative biology and taxonomic classification.</title>
        <authorList>
            <person name="Goeker M."/>
        </authorList>
    </citation>
    <scope>NUCLEOTIDE SEQUENCE [LARGE SCALE GENOMIC DNA]</scope>
    <source>
        <strain evidence="2 3">DSM 17196</strain>
    </source>
</reference>
<dbReference type="RefSeq" id="WP_130286218.1">
    <property type="nucleotide sequence ID" value="NZ_SGXE01000002.1"/>
</dbReference>
<dbReference type="CDD" id="cd02440">
    <property type="entry name" value="AdoMet_MTases"/>
    <property type="match status" value="1"/>
</dbReference>
<accession>A0A4Q7NZX8</accession>
<comment type="caution">
    <text evidence="2">The sequence shown here is derived from an EMBL/GenBank/DDBJ whole genome shotgun (WGS) entry which is preliminary data.</text>
</comment>
<feature type="domain" description="Methyltransferase" evidence="1">
    <location>
        <begin position="61"/>
        <end position="151"/>
    </location>
</feature>
<keyword evidence="2" id="KW-0808">Transferase</keyword>
<name>A0A4Q7NZX8_9FLAO</name>
<dbReference type="OrthoDB" id="1143568at2"/>
<dbReference type="EMBL" id="SGXE01000002">
    <property type="protein sequence ID" value="RZS93066.1"/>
    <property type="molecule type" value="Genomic_DNA"/>
</dbReference>
<evidence type="ECO:0000259" key="1">
    <source>
        <dbReference type="Pfam" id="PF13649"/>
    </source>
</evidence>
<dbReference type="InterPro" id="IPR029063">
    <property type="entry name" value="SAM-dependent_MTases_sf"/>
</dbReference>
<evidence type="ECO:0000313" key="2">
    <source>
        <dbReference type="EMBL" id="RZS93066.1"/>
    </source>
</evidence>
<dbReference type="InterPro" id="IPR041698">
    <property type="entry name" value="Methyltransf_25"/>
</dbReference>
<keyword evidence="2" id="KW-0489">Methyltransferase</keyword>
<proteinExistence type="predicted"/>
<dbReference type="Gene3D" id="3.40.50.150">
    <property type="entry name" value="Vaccinia Virus protein VP39"/>
    <property type="match status" value="1"/>
</dbReference>
<dbReference type="AlphaFoldDB" id="A0A4Q7NZX8"/>
<protein>
    <submittedName>
        <fullName evidence="2">Methyltransferase family protein</fullName>
    </submittedName>
</protein>
<dbReference type="GO" id="GO:0008168">
    <property type="term" value="F:methyltransferase activity"/>
    <property type="evidence" value="ECO:0007669"/>
    <property type="project" value="UniProtKB-KW"/>
</dbReference>
<gene>
    <name evidence="2" type="ORF">EV197_1630</name>
</gene>
<dbReference type="SUPFAM" id="SSF53335">
    <property type="entry name" value="S-adenosyl-L-methionine-dependent methyltransferases"/>
    <property type="match status" value="1"/>
</dbReference>